<reference evidence="3" key="1">
    <citation type="submission" date="2021-01" db="EMBL/GenBank/DDBJ databases">
        <title>Modified the classification status of verrucomicrobia.</title>
        <authorList>
            <person name="Feng X."/>
        </authorList>
    </citation>
    <scope>NUCLEOTIDE SEQUENCE</scope>
    <source>
        <strain evidence="3">KCTC 22201</strain>
    </source>
</reference>
<dbReference type="RefSeq" id="WP_200278483.1">
    <property type="nucleotide sequence ID" value="NZ_JAENII010000005.1"/>
</dbReference>
<dbReference type="AlphaFoldDB" id="A0A934RAN9"/>
<organism evidence="3 4">
    <name type="scientific">Haloferula rosea</name>
    <dbReference type="NCBI Taxonomy" id="490093"/>
    <lineage>
        <taxon>Bacteria</taxon>
        <taxon>Pseudomonadati</taxon>
        <taxon>Verrucomicrobiota</taxon>
        <taxon>Verrucomicrobiia</taxon>
        <taxon>Verrucomicrobiales</taxon>
        <taxon>Verrucomicrobiaceae</taxon>
        <taxon>Haloferula</taxon>
    </lineage>
</organism>
<feature type="region of interest" description="Disordered" evidence="2">
    <location>
        <begin position="1"/>
        <end position="22"/>
    </location>
</feature>
<keyword evidence="1" id="KW-0175">Coiled coil</keyword>
<proteinExistence type="predicted"/>
<sequence length="253" mass="27141">MRPLPTNPEPLQTSRPEGKRIGSARTLELGPTAPATNQRRNSCASQKAYPWLLLTSTAMAAVFCGLYITKPVIQAAPLPPIGFAVEPQQPAAKEADAPEKIAAVPADTLPGDSINRPAAVEPQALTTSSVSGFEETNLRIQHVLGATGPAGEDLGRITLEVPVLYQSGGIRWTREDVSKARSLLARIDEYQLKSRELRDEAVHLISEWDALIIKSIPESTLRADSPTLPENQGVGTATNAPLKSTEAIEIDAR</sequence>
<dbReference type="EMBL" id="JAENII010000005">
    <property type="protein sequence ID" value="MBK1827035.1"/>
    <property type="molecule type" value="Genomic_DNA"/>
</dbReference>
<comment type="caution">
    <text evidence="3">The sequence shown here is derived from an EMBL/GenBank/DDBJ whole genome shotgun (WGS) entry which is preliminary data.</text>
</comment>
<feature type="coiled-coil region" evidence="1">
    <location>
        <begin position="180"/>
        <end position="207"/>
    </location>
</feature>
<accession>A0A934RAN9</accession>
<name>A0A934RAN9_9BACT</name>
<evidence type="ECO:0000256" key="2">
    <source>
        <dbReference type="SAM" id="MobiDB-lite"/>
    </source>
</evidence>
<evidence type="ECO:0000313" key="3">
    <source>
        <dbReference type="EMBL" id="MBK1827035.1"/>
    </source>
</evidence>
<protein>
    <submittedName>
        <fullName evidence="3">Uncharacterized protein</fullName>
    </submittedName>
</protein>
<keyword evidence="4" id="KW-1185">Reference proteome</keyword>
<gene>
    <name evidence="3" type="ORF">JIN81_08390</name>
</gene>
<evidence type="ECO:0000256" key="1">
    <source>
        <dbReference type="SAM" id="Coils"/>
    </source>
</evidence>
<dbReference type="Proteomes" id="UP000658278">
    <property type="component" value="Unassembled WGS sequence"/>
</dbReference>
<evidence type="ECO:0000313" key="4">
    <source>
        <dbReference type="Proteomes" id="UP000658278"/>
    </source>
</evidence>